<accession>A0A8C6NFB4</accession>
<dbReference type="PROSITE" id="PS50262">
    <property type="entry name" value="G_PROTEIN_RECEP_F1_2"/>
    <property type="match status" value="1"/>
</dbReference>
<evidence type="ECO:0000313" key="5">
    <source>
        <dbReference type="Ensembl" id="ENSMUNP00000019067.2"/>
    </source>
</evidence>
<evidence type="ECO:0000256" key="2">
    <source>
        <dbReference type="ARBA" id="ARBA00022692"/>
    </source>
</evidence>
<dbReference type="Ensembl" id="ENSMUNT00000021883.2">
    <property type="protein sequence ID" value="ENSMUNP00000019067.2"/>
    <property type="gene ID" value="ENSMUNG00000014597.2"/>
</dbReference>
<comment type="subcellular location">
    <subcellularLocation>
        <location evidence="1">Membrane</location>
        <topology evidence="1">Multi-pass membrane protein</topology>
    </subcellularLocation>
</comment>
<reference evidence="5" key="2">
    <citation type="submission" date="2025-08" db="UniProtKB">
        <authorList>
            <consortium name="Ensembl"/>
        </authorList>
    </citation>
    <scope>IDENTIFICATION</scope>
</reference>
<dbReference type="SUPFAM" id="SSF81321">
    <property type="entry name" value="Family A G protein-coupled receptor-like"/>
    <property type="match status" value="1"/>
</dbReference>
<evidence type="ECO:0000256" key="4">
    <source>
        <dbReference type="ARBA" id="ARBA00023136"/>
    </source>
</evidence>
<proteinExistence type="predicted"/>
<reference evidence="5" key="3">
    <citation type="submission" date="2025-09" db="UniProtKB">
        <authorList>
            <consortium name="Ensembl"/>
        </authorList>
    </citation>
    <scope>IDENTIFICATION</scope>
</reference>
<accession>A0A8V5G3P1</accession>
<dbReference type="GO" id="GO:0005886">
    <property type="term" value="C:plasma membrane"/>
    <property type="evidence" value="ECO:0007669"/>
    <property type="project" value="TreeGrafter"/>
</dbReference>
<dbReference type="AlphaFoldDB" id="A0A8C6NFB4"/>
<evidence type="ECO:0000313" key="6">
    <source>
        <dbReference type="Proteomes" id="UP000694405"/>
    </source>
</evidence>
<protein>
    <submittedName>
        <fullName evidence="5">Uncharacterized protein</fullName>
    </submittedName>
</protein>
<dbReference type="PANTHER" id="PTHR23112:SF36">
    <property type="entry name" value="SI:DKEY-30C15.2 PROTEIN"/>
    <property type="match status" value="1"/>
</dbReference>
<keyword evidence="3" id="KW-1133">Transmembrane helix</keyword>
<dbReference type="PANTHER" id="PTHR23112">
    <property type="entry name" value="G PROTEIN-COUPLED RECEPTOR 157-RELATED"/>
    <property type="match status" value="1"/>
</dbReference>
<evidence type="ECO:0000256" key="1">
    <source>
        <dbReference type="ARBA" id="ARBA00004141"/>
    </source>
</evidence>
<organism evidence="5 6">
    <name type="scientific">Melopsittacus undulatus</name>
    <name type="common">Budgerigar</name>
    <name type="synonym">Psittacus undulatus</name>
    <dbReference type="NCBI Taxonomy" id="13146"/>
    <lineage>
        <taxon>Eukaryota</taxon>
        <taxon>Metazoa</taxon>
        <taxon>Chordata</taxon>
        <taxon>Craniata</taxon>
        <taxon>Vertebrata</taxon>
        <taxon>Euteleostomi</taxon>
        <taxon>Archelosauria</taxon>
        <taxon>Archosauria</taxon>
        <taxon>Dinosauria</taxon>
        <taxon>Saurischia</taxon>
        <taxon>Theropoda</taxon>
        <taxon>Coelurosauria</taxon>
        <taxon>Aves</taxon>
        <taxon>Neognathae</taxon>
        <taxon>Neoaves</taxon>
        <taxon>Telluraves</taxon>
        <taxon>Australaves</taxon>
        <taxon>Psittaciformes</taxon>
        <taxon>Psittaculidae</taxon>
        <taxon>Melopsittacus</taxon>
    </lineage>
</organism>
<keyword evidence="2" id="KW-0812">Transmembrane</keyword>
<evidence type="ECO:0000256" key="3">
    <source>
        <dbReference type="ARBA" id="ARBA00022989"/>
    </source>
</evidence>
<gene>
    <name evidence="5" type="primary">LOC115945541</name>
</gene>
<dbReference type="InterPro" id="IPR017452">
    <property type="entry name" value="GPCR_Rhodpsn_7TM"/>
</dbReference>
<dbReference type="Proteomes" id="UP000694405">
    <property type="component" value="Chromosome 5"/>
</dbReference>
<reference evidence="5" key="1">
    <citation type="submission" date="2020-03" db="EMBL/GenBank/DDBJ databases">
        <title>Melopsittacus undulatus (budgerigar) genome, bMelUnd1, maternal haplotype with Z.</title>
        <authorList>
            <person name="Gedman G."/>
            <person name="Mountcastle J."/>
            <person name="Haase B."/>
            <person name="Formenti G."/>
            <person name="Wright T."/>
            <person name="Apodaca J."/>
            <person name="Pelan S."/>
            <person name="Chow W."/>
            <person name="Rhie A."/>
            <person name="Howe K."/>
            <person name="Fedrigo O."/>
            <person name="Jarvis E.D."/>
        </authorList>
    </citation>
    <scope>NUCLEOTIDE SEQUENCE [LARGE SCALE GENOMIC DNA]</scope>
</reference>
<dbReference type="GO" id="GO:0007189">
    <property type="term" value="P:adenylate cyclase-activating G protein-coupled receptor signaling pathway"/>
    <property type="evidence" value="ECO:0007669"/>
    <property type="project" value="TreeGrafter"/>
</dbReference>
<name>A0A8C6NFB4_MELUD</name>
<keyword evidence="4" id="KW-0472">Membrane</keyword>
<keyword evidence="6" id="KW-1185">Reference proteome</keyword>
<sequence length="463" mass="51795">MVTQRHQLLDGASSTDAQGCWGSVYCGWRSCCVPATGHWGWSSSQPLLQVFLLTCIYLPASLLRWVLLPPALPFPFFLLSLSSSLSLFLFPFPLHLHLHPAPFPPGSHRTRHHHLCPDVTLTTSPISSSLLGSGSVLAVTSWRRRCCHIQLRPLCLLALADLLAAASVLGTATIQVLPAPLFIPAYAACPYGWMLATTFYAISFLMVVVYAFESYRMVHGWRARHVAALQEGSGCLEQVWQELPYVLAWLVPALTLLGQLIARGTSLTDIAPRHLEPITPWRGNGSHETYSLYCSSCLLLIHRAQDVCYEYVSRKDVGLDGKIIFFLYLLLVLSCCTLLYHRVQRRCRRDATEPLLTLERDGFAGRSTRSVTRVSHYFQLVFLLCWAPAFLLTLLSFTSIKPTSVFALYIATALSTSLQGFLHSLVYGWLRQNFWQEVVGKSLSLQHPRGLRVFYDESLGAVP</sequence>
<dbReference type="Gene3D" id="1.20.1070.10">
    <property type="entry name" value="Rhodopsin 7-helix transmembrane proteins"/>
    <property type="match status" value="1"/>
</dbReference>
<dbReference type="GO" id="GO:0004930">
    <property type="term" value="F:G protein-coupled receptor activity"/>
    <property type="evidence" value="ECO:0007669"/>
    <property type="project" value="TreeGrafter"/>
</dbReference>